<keyword evidence="1 3" id="KW-0853">WD repeat</keyword>
<dbReference type="AlphaFoldDB" id="A0A015K1N0"/>
<feature type="repeat" description="WD" evidence="3">
    <location>
        <begin position="294"/>
        <end position="335"/>
    </location>
</feature>
<dbReference type="InterPro" id="IPR036322">
    <property type="entry name" value="WD40_repeat_dom_sf"/>
</dbReference>
<feature type="repeat" description="WD" evidence="3">
    <location>
        <begin position="367"/>
        <end position="399"/>
    </location>
</feature>
<feature type="compositionally biased region" description="Polar residues" evidence="4">
    <location>
        <begin position="54"/>
        <end position="70"/>
    </location>
</feature>
<feature type="region of interest" description="Disordered" evidence="4">
    <location>
        <begin position="221"/>
        <end position="263"/>
    </location>
</feature>
<feature type="compositionally biased region" description="Basic and acidic residues" evidence="4">
    <location>
        <begin position="186"/>
        <end position="206"/>
    </location>
</feature>
<feature type="compositionally biased region" description="Acidic residues" evidence="4">
    <location>
        <begin position="231"/>
        <end position="242"/>
    </location>
</feature>
<dbReference type="PROSITE" id="PS50082">
    <property type="entry name" value="WD_REPEATS_2"/>
    <property type="match status" value="3"/>
</dbReference>
<feature type="compositionally biased region" description="Polar residues" evidence="4">
    <location>
        <begin position="108"/>
        <end position="132"/>
    </location>
</feature>
<dbReference type="PANTHER" id="PTHR14221">
    <property type="entry name" value="WD REPEAT DOMAIN 44"/>
    <property type="match status" value="1"/>
</dbReference>
<feature type="region of interest" description="Disordered" evidence="4">
    <location>
        <begin position="186"/>
        <end position="208"/>
    </location>
</feature>
<dbReference type="SMR" id="A0A015K1N0"/>
<reference evidence="5 6" key="1">
    <citation type="submission" date="2014-02" db="EMBL/GenBank/DDBJ databases">
        <title>Single nucleus genome sequencing reveals high similarity among nuclei of an endomycorrhizal fungus.</title>
        <authorList>
            <person name="Lin K."/>
            <person name="Geurts R."/>
            <person name="Zhang Z."/>
            <person name="Limpens E."/>
            <person name="Saunders D.G."/>
            <person name="Mu D."/>
            <person name="Pang E."/>
            <person name="Cao H."/>
            <person name="Cha H."/>
            <person name="Lin T."/>
            <person name="Zhou Q."/>
            <person name="Shang Y."/>
            <person name="Li Y."/>
            <person name="Ivanov S."/>
            <person name="Sharma T."/>
            <person name="Velzen R.V."/>
            <person name="Ruijter N.D."/>
            <person name="Aanen D.K."/>
            <person name="Win J."/>
            <person name="Kamoun S."/>
            <person name="Bisseling T."/>
            <person name="Huang S."/>
        </authorList>
    </citation>
    <scope>NUCLEOTIDE SEQUENCE [LARGE SCALE GENOMIC DNA]</scope>
    <source>
        <strain evidence="6">DAOM197198w</strain>
    </source>
</reference>
<feature type="compositionally biased region" description="Low complexity" evidence="4">
    <location>
        <begin position="734"/>
        <end position="744"/>
    </location>
</feature>
<dbReference type="Proteomes" id="UP000022910">
    <property type="component" value="Unassembled WGS sequence"/>
</dbReference>
<proteinExistence type="predicted"/>
<evidence type="ECO:0000256" key="4">
    <source>
        <dbReference type="SAM" id="MobiDB-lite"/>
    </source>
</evidence>
<sequence length="760" mass="85092">MASDRSDNESDADAFVDASDTFVEDVEGKPTSYRYSTAILSSLARNAGGIVSMFSSSSDNKELTSQNNSRDIPKDEFSAVPEISITDMSNGDGDDEYNDKQLIESDDASSVNTDIPQNDNKDSITNNSSDNNEPIDVTVYVKDLDTGKNIPASYLEEEIKKSNNGNIDPLSFHILKRSGSLNEYQYEHKRKDDSDDEGGKSGKYQDVRSYNKRSKFLNRIKKRTSSNAGKDEDDIIEEEEEGVTGNNAPVFGTETPGSDFGRAQPRYIKVKTRHKHFKEFDKLFLAQELCLATQNETSGAIWTMKFSKDGKFLATGGQDTVVRVWAVISSDEEREHFLEGNGTSVYEGSKGSKLGAPVFRDKPLYEYLGHTADVLDLSWSKNDFLLSSSMDKTVRLWHITRKECLCCFQHTDFVTAIAFHPKDDRFFLSGSLDCKLRLWNIPEKRVAHWNEVPNQQLITAVGFTLDGKMSVAGSFSGLCLFYETDGLKYNTQIHVKSSRGKNSQGKKITGIEAMPGTKPGQDKLLISSNDSRIRLYNMRDKSLECKYKGYENTCSQIRATFSDDGRYIISGSEDRHVYILNANQSQLNAQYGNSGGNNWLKKDKIGYESFEAHSAIVTVAIFAPTRTKQLIALCGDPIFTNTYNETNNNANNNNVPTQTYPDGNIIVCADYSGIIRIFRQDCAYYYSRDNDSHSVRSTRSWNSNIGNSLGNFFSKPKQNKSSVWNSGRRKSDASMHSVASSVMSDDIDNDGNKFEENYSK</sequence>
<dbReference type="Pfam" id="PF00400">
    <property type="entry name" value="WD40"/>
    <property type="match status" value="4"/>
</dbReference>
<feature type="region of interest" description="Disordered" evidence="4">
    <location>
        <begin position="712"/>
        <end position="760"/>
    </location>
</feature>
<comment type="caution">
    <text evidence="5">The sequence shown here is derived from an EMBL/GenBank/DDBJ whole genome shotgun (WGS) entry which is preliminary data.</text>
</comment>
<dbReference type="HOGENOM" id="CLU_366872_0_0_1"/>
<keyword evidence="2" id="KW-0677">Repeat</keyword>
<organism evidence="5 6">
    <name type="scientific">Rhizophagus irregularis (strain DAOM 197198w)</name>
    <name type="common">Glomus intraradices</name>
    <dbReference type="NCBI Taxonomy" id="1432141"/>
    <lineage>
        <taxon>Eukaryota</taxon>
        <taxon>Fungi</taxon>
        <taxon>Fungi incertae sedis</taxon>
        <taxon>Mucoromycota</taxon>
        <taxon>Glomeromycotina</taxon>
        <taxon>Glomeromycetes</taxon>
        <taxon>Glomerales</taxon>
        <taxon>Glomeraceae</taxon>
        <taxon>Rhizophagus</taxon>
    </lineage>
</organism>
<dbReference type="InterPro" id="IPR001680">
    <property type="entry name" value="WD40_rpt"/>
</dbReference>
<protein>
    <submittedName>
        <fullName evidence="5">Uncharacterized protein</fullName>
    </submittedName>
</protein>
<dbReference type="InterPro" id="IPR040324">
    <property type="entry name" value="WDR44/Dgr2"/>
</dbReference>
<dbReference type="SUPFAM" id="SSF50978">
    <property type="entry name" value="WD40 repeat-like"/>
    <property type="match status" value="1"/>
</dbReference>
<dbReference type="OrthoDB" id="1932312at2759"/>
<dbReference type="SMART" id="SM00320">
    <property type="entry name" value="WD40"/>
    <property type="match status" value="7"/>
</dbReference>
<evidence type="ECO:0000256" key="3">
    <source>
        <dbReference type="PROSITE-ProRule" id="PRU00221"/>
    </source>
</evidence>
<evidence type="ECO:0000313" key="5">
    <source>
        <dbReference type="EMBL" id="EXX53336.1"/>
    </source>
</evidence>
<dbReference type="Gene3D" id="2.130.10.10">
    <property type="entry name" value="YVTN repeat-like/Quinoprotein amine dehydrogenase"/>
    <property type="match status" value="1"/>
</dbReference>
<keyword evidence="6" id="KW-1185">Reference proteome</keyword>
<dbReference type="STRING" id="1432141.A0A015K1N0"/>
<feature type="region of interest" description="Disordered" evidence="4">
    <location>
        <begin position="54"/>
        <end position="134"/>
    </location>
</feature>
<evidence type="ECO:0000313" key="6">
    <source>
        <dbReference type="Proteomes" id="UP000022910"/>
    </source>
</evidence>
<dbReference type="EMBL" id="JEMT01028978">
    <property type="protein sequence ID" value="EXX53336.1"/>
    <property type="molecule type" value="Genomic_DNA"/>
</dbReference>
<feature type="repeat" description="WD" evidence="3">
    <location>
        <begin position="407"/>
        <end position="441"/>
    </location>
</feature>
<dbReference type="InterPro" id="IPR020472">
    <property type="entry name" value="WD40_PAC1"/>
</dbReference>
<dbReference type="InterPro" id="IPR015943">
    <property type="entry name" value="WD40/YVTN_repeat-like_dom_sf"/>
</dbReference>
<dbReference type="PRINTS" id="PR00320">
    <property type="entry name" value="GPROTEINBRPT"/>
</dbReference>
<evidence type="ECO:0000256" key="2">
    <source>
        <dbReference type="ARBA" id="ARBA00022737"/>
    </source>
</evidence>
<dbReference type="PROSITE" id="PS50294">
    <property type="entry name" value="WD_REPEATS_REGION"/>
    <property type="match status" value="3"/>
</dbReference>
<feature type="compositionally biased region" description="Basic and acidic residues" evidence="4">
    <location>
        <begin position="750"/>
        <end position="760"/>
    </location>
</feature>
<gene>
    <name evidence="5" type="ORF">RirG_244910</name>
</gene>
<accession>A0A015K1N0</accession>
<dbReference type="PANTHER" id="PTHR14221:SF0">
    <property type="entry name" value="WD REPEAT-CONTAINING PROTEIN 44"/>
    <property type="match status" value="1"/>
</dbReference>
<evidence type="ECO:0000256" key="1">
    <source>
        <dbReference type="ARBA" id="ARBA00022574"/>
    </source>
</evidence>
<name>A0A015K1N0_RHIIW</name>